<dbReference type="InterPro" id="IPR013783">
    <property type="entry name" value="Ig-like_fold"/>
</dbReference>
<reference evidence="2" key="1">
    <citation type="submission" date="2021-01" db="EMBL/GenBank/DDBJ databases">
        <title>Fulvivirga kasyanovii gen. nov., sp nov., a novel member of the phylum Bacteroidetes isolated from seawater in a mussel farm.</title>
        <authorList>
            <person name="Zhao L.-H."/>
            <person name="Wang Z.-J."/>
        </authorList>
    </citation>
    <scope>NUCLEOTIDE SEQUENCE</scope>
    <source>
        <strain evidence="2">2943</strain>
    </source>
</reference>
<dbReference type="InterPro" id="IPR025667">
    <property type="entry name" value="SprB_repeat"/>
</dbReference>
<name>A0A937K2J0_9BACT</name>
<dbReference type="RefSeq" id="WP_202246442.1">
    <property type="nucleotide sequence ID" value="NZ_JAESIY010000015.1"/>
</dbReference>
<gene>
    <name evidence="2" type="ORF">JL102_21020</name>
</gene>
<evidence type="ECO:0000256" key="1">
    <source>
        <dbReference type="SAM" id="SignalP"/>
    </source>
</evidence>
<evidence type="ECO:0000313" key="2">
    <source>
        <dbReference type="EMBL" id="MBL3658646.1"/>
    </source>
</evidence>
<sequence length="439" mass="45330">MRYFFLVLLLLFSASYASAQNNTFTNGDLEVEVFVSNPCDGLNNGYITFTVLAADGPSADLLFIFGPVILGTTQTIAVGDSFTFDNSGAGLPSGNYRFALQDASNQIDELGVGSGVFLVKLSPITINVDSKSDNNSCISPNGQIDFSISGGSRDLGAGNGLFDVVVTSSTGYSNTLTVDGESLVSLSGLSGGSYTINVDDSYSSCSGASSGIELTDPSSNIYNITTLSPLEVCIGDDVTIDLDGSETPPAPETVEYTVNVNGSPVASSTVTGTGGAISLTIPSGSFSDGDVLTVQAQNNNCPIVEMNGSVTVDVVDLVITPVVDNNERCLLPYDGSIQVTVTGGVGPYSYAWSGPNGFASTDQNISVLEPGAYQLEVTDNGSGCIETTTIEVIDDAVDPTINSVVENNTNCVTPYNGEINLTVTAGSGDYSYSWTGPGT</sequence>
<dbReference type="Pfam" id="PF13573">
    <property type="entry name" value="SprB"/>
    <property type="match status" value="2"/>
</dbReference>
<feature type="signal peptide" evidence="1">
    <location>
        <begin position="1"/>
        <end position="19"/>
    </location>
</feature>
<proteinExistence type="predicted"/>
<feature type="non-terminal residue" evidence="2">
    <location>
        <position position="439"/>
    </location>
</feature>
<keyword evidence="3" id="KW-1185">Reference proteome</keyword>
<feature type="chain" id="PRO_5037666659" evidence="1">
    <location>
        <begin position="20"/>
        <end position="439"/>
    </location>
</feature>
<protein>
    <submittedName>
        <fullName evidence="2">SprB repeat-containing protein</fullName>
    </submittedName>
</protein>
<dbReference type="Proteomes" id="UP000659388">
    <property type="component" value="Unassembled WGS sequence"/>
</dbReference>
<dbReference type="EMBL" id="JAESIY010000015">
    <property type="protein sequence ID" value="MBL3658646.1"/>
    <property type="molecule type" value="Genomic_DNA"/>
</dbReference>
<evidence type="ECO:0000313" key="3">
    <source>
        <dbReference type="Proteomes" id="UP000659388"/>
    </source>
</evidence>
<keyword evidence="1" id="KW-0732">Signal</keyword>
<accession>A0A937K2J0</accession>
<dbReference type="AlphaFoldDB" id="A0A937K2J0"/>
<organism evidence="2 3">
    <name type="scientific">Fulvivirga sediminis</name>
    <dbReference type="NCBI Taxonomy" id="2803949"/>
    <lineage>
        <taxon>Bacteria</taxon>
        <taxon>Pseudomonadati</taxon>
        <taxon>Bacteroidota</taxon>
        <taxon>Cytophagia</taxon>
        <taxon>Cytophagales</taxon>
        <taxon>Fulvivirgaceae</taxon>
        <taxon>Fulvivirga</taxon>
    </lineage>
</organism>
<dbReference type="Gene3D" id="2.60.40.10">
    <property type="entry name" value="Immunoglobulins"/>
    <property type="match status" value="1"/>
</dbReference>
<comment type="caution">
    <text evidence="2">The sequence shown here is derived from an EMBL/GenBank/DDBJ whole genome shotgun (WGS) entry which is preliminary data.</text>
</comment>